<proteinExistence type="inferred from homology"/>
<dbReference type="CDD" id="cd05398">
    <property type="entry name" value="NT_ClassII-CCAase"/>
    <property type="match status" value="1"/>
</dbReference>
<dbReference type="PANTHER" id="PTHR46173">
    <property type="entry name" value="CCA TRNA NUCLEOTIDYLTRANSFERASE 1, MITOCHONDRIAL"/>
    <property type="match status" value="1"/>
</dbReference>
<evidence type="ECO:0000256" key="9">
    <source>
        <dbReference type="RuleBase" id="RU003953"/>
    </source>
</evidence>
<evidence type="ECO:0000256" key="1">
    <source>
        <dbReference type="ARBA" id="ARBA00001946"/>
    </source>
</evidence>
<dbReference type="InterPro" id="IPR032828">
    <property type="entry name" value="PolyA_RNA-bd"/>
</dbReference>
<feature type="domain" description="tRNA nucleotidyltransferase/poly(A) polymerase RNA and SrmB- binding" evidence="11">
    <location>
        <begin position="170"/>
        <end position="224"/>
    </location>
</feature>
<dbReference type="NCBIfam" id="NF009814">
    <property type="entry name" value="PRK13299.1"/>
    <property type="match status" value="1"/>
</dbReference>
<evidence type="ECO:0000256" key="4">
    <source>
        <dbReference type="ARBA" id="ARBA00022695"/>
    </source>
</evidence>
<sequence length="405" mass="46793">MERIEAVAWKVVESLEAAGFEAYLVGGCVRDKLLERNIYDYDITTSALPEEVQALFPHTVPTGIKHGTVSVREEGFQYEVTTFRTDGEYEDGRHPAEVKFVRSLEEDLARRDLTINAMALGRDGTLHDPFGGQFDLFAKRIKAVGDPVKRFEEDALRMLRAIRFAAQLQFEIEEETLQAISEEAFRLQQISRERIRDEWLKMLLSHADTAIQLLWETDTLRHIFSRPTVEPEPWERAAAWTADAPPDIALRFCLVFAALEIDEPRMDKTLQGLKLPSQLKKEIRDLFALQKTEPSPDWPDSTWRQLFYIHGYETIWRRCMMRAVIHEPDKLPFWREQVAQRREQQPIWVLSDLALTGEDLIEHGIAEGPALGHWLKRLAQAVLQDPSHNEKTALLQLVQDWQANS</sequence>
<dbReference type="InterPro" id="IPR043519">
    <property type="entry name" value="NT_sf"/>
</dbReference>
<keyword evidence="7" id="KW-0460">Magnesium</keyword>
<dbReference type="Gene3D" id="1.10.3090.10">
    <property type="entry name" value="cca-adding enzyme, domain 2"/>
    <property type="match status" value="1"/>
</dbReference>
<dbReference type="GO" id="GO:0046872">
    <property type="term" value="F:metal ion binding"/>
    <property type="evidence" value="ECO:0007669"/>
    <property type="project" value="UniProtKB-KW"/>
</dbReference>
<gene>
    <name evidence="13" type="ORF">CBW65_17665</name>
</gene>
<comment type="cofactor">
    <cofactor evidence="1">
        <name>Mg(2+)</name>
        <dbReference type="ChEBI" id="CHEBI:18420"/>
    </cofactor>
</comment>
<dbReference type="Gene3D" id="1.10.246.80">
    <property type="match status" value="1"/>
</dbReference>
<evidence type="ECO:0000256" key="2">
    <source>
        <dbReference type="ARBA" id="ARBA00022679"/>
    </source>
</evidence>
<dbReference type="GO" id="GO:0000049">
    <property type="term" value="F:tRNA binding"/>
    <property type="evidence" value="ECO:0007669"/>
    <property type="project" value="TreeGrafter"/>
</dbReference>
<dbReference type="Proteomes" id="UP000195437">
    <property type="component" value="Chromosome"/>
</dbReference>
<dbReference type="AlphaFoldDB" id="A0A1Y0IPZ6"/>
<dbReference type="Gene3D" id="3.30.460.10">
    <property type="entry name" value="Beta Polymerase, domain 2"/>
    <property type="match status" value="1"/>
</dbReference>
<dbReference type="GO" id="GO:0016779">
    <property type="term" value="F:nucleotidyltransferase activity"/>
    <property type="evidence" value="ECO:0007669"/>
    <property type="project" value="UniProtKB-KW"/>
</dbReference>
<dbReference type="GO" id="GO:0008033">
    <property type="term" value="P:tRNA processing"/>
    <property type="evidence" value="ECO:0007669"/>
    <property type="project" value="UniProtKB-KW"/>
</dbReference>
<comment type="similarity">
    <text evidence="9">Belongs to the tRNA nucleotidyltransferase/poly(A) polymerase family.</text>
</comment>
<evidence type="ECO:0000259" key="10">
    <source>
        <dbReference type="Pfam" id="PF01743"/>
    </source>
</evidence>
<keyword evidence="2 9" id="KW-0808">Transferase</keyword>
<evidence type="ECO:0000313" key="14">
    <source>
        <dbReference type="Proteomes" id="UP000195437"/>
    </source>
</evidence>
<reference evidence="14" key="1">
    <citation type="submission" date="2017-05" db="EMBL/GenBank/DDBJ databases">
        <authorList>
            <person name="Sung H."/>
        </authorList>
    </citation>
    <scope>NUCLEOTIDE SEQUENCE [LARGE SCALE GENOMIC DNA]</scope>
    <source>
        <strain evidence="14">AR23208</strain>
    </source>
</reference>
<dbReference type="EMBL" id="CP021434">
    <property type="protein sequence ID" value="ARU62591.1"/>
    <property type="molecule type" value="Genomic_DNA"/>
</dbReference>
<dbReference type="RefSeq" id="WP_087457950.1">
    <property type="nucleotide sequence ID" value="NZ_CP021434.1"/>
</dbReference>
<dbReference type="SUPFAM" id="SSF81301">
    <property type="entry name" value="Nucleotidyltransferase"/>
    <property type="match status" value="1"/>
</dbReference>
<organism evidence="13 14">
    <name type="scientific">Tumebacillus avium</name>
    <dbReference type="NCBI Taxonomy" id="1903704"/>
    <lineage>
        <taxon>Bacteria</taxon>
        <taxon>Bacillati</taxon>
        <taxon>Bacillota</taxon>
        <taxon>Bacilli</taxon>
        <taxon>Bacillales</taxon>
        <taxon>Alicyclobacillaceae</taxon>
        <taxon>Tumebacillus</taxon>
    </lineage>
</organism>
<dbReference type="InterPro" id="IPR032810">
    <property type="entry name" value="CCA-adding_enz_C"/>
</dbReference>
<dbReference type="Pfam" id="PF01743">
    <property type="entry name" value="PolyA_pol"/>
    <property type="match status" value="1"/>
</dbReference>
<evidence type="ECO:0000256" key="8">
    <source>
        <dbReference type="ARBA" id="ARBA00022884"/>
    </source>
</evidence>
<evidence type="ECO:0000259" key="12">
    <source>
        <dbReference type="Pfam" id="PF13735"/>
    </source>
</evidence>
<keyword evidence="5" id="KW-0479">Metal-binding</keyword>
<feature type="domain" description="Poly A polymerase head" evidence="10">
    <location>
        <begin position="22"/>
        <end position="141"/>
    </location>
</feature>
<dbReference type="Pfam" id="PF12627">
    <property type="entry name" value="PolyA_pol_RNAbd"/>
    <property type="match status" value="1"/>
</dbReference>
<evidence type="ECO:0000259" key="11">
    <source>
        <dbReference type="Pfam" id="PF12627"/>
    </source>
</evidence>
<keyword evidence="4" id="KW-0548">Nucleotidyltransferase</keyword>
<dbReference type="PANTHER" id="PTHR46173:SF1">
    <property type="entry name" value="CCA TRNA NUCLEOTIDYLTRANSFERASE 1, MITOCHONDRIAL"/>
    <property type="match status" value="1"/>
</dbReference>
<dbReference type="Pfam" id="PF13735">
    <property type="entry name" value="tRNA_NucTran2_2"/>
    <property type="match status" value="1"/>
</dbReference>
<keyword evidence="8 9" id="KW-0694">RNA-binding</keyword>
<name>A0A1Y0IPZ6_9BACL</name>
<dbReference type="OrthoDB" id="9805698at2"/>
<evidence type="ECO:0000256" key="6">
    <source>
        <dbReference type="ARBA" id="ARBA00022741"/>
    </source>
</evidence>
<dbReference type="SUPFAM" id="SSF81891">
    <property type="entry name" value="Poly A polymerase C-terminal region-like"/>
    <property type="match status" value="1"/>
</dbReference>
<evidence type="ECO:0000313" key="13">
    <source>
        <dbReference type="EMBL" id="ARU62591.1"/>
    </source>
</evidence>
<dbReference type="InterPro" id="IPR050264">
    <property type="entry name" value="Bact_CCA-adding_enz_type3_sf"/>
</dbReference>
<feature type="domain" description="CCA-adding enzyme C-terminal" evidence="12">
    <location>
        <begin position="254"/>
        <end position="397"/>
    </location>
</feature>
<protein>
    <submittedName>
        <fullName evidence="13">CCA tRNA nucleotidyltransferase</fullName>
    </submittedName>
</protein>
<evidence type="ECO:0000256" key="7">
    <source>
        <dbReference type="ARBA" id="ARBA00022842"/>
    </source>
</evidence>
<dbReference type="KEGG" id="tum:CBW65_17665"/>
<dbReference type="InterPro" id="IPR002646">
    <property type="entry name" value="PolA_pol_head_dom"/>
</dbReference>
<dbReference type="GO" id="GO:0000166">
    <property type="term" value="F:nucleotide binding"/>
    <property type="evidence" value="ECO:0007669"/>
    <property type="project" value="UniProtKB-KW"/>
</dbReference>
<keyword evidence="6" id="KW-0547">Nucleotide-binding</keyword>
<evidence type="ECO:0000256" key="5">
    <source>
        <dbReference type="ARBA" id="ARBA00022723"/>
    </source>
</evidence>
<keyword evidence="3" id="KW-0819">tRNA processing</keyword>
<keyword evidence="14" id="KW-1185">Reference proteome</keyword>
<evidence type="ECO:0000256" key="3">
    <source>
        <dbReference type="ARBA" id="ARBA00022694"/>
    </source>
</evidence>
<accession>A0A1Y0IPZ6</accession>